<protein>
    <submittedName>
        <fullName evidence="1">Uncharacterized protein</fullName>
    </submittedName>
</protein>
<dbReference type="EMBL" id="LR796245">
    <property type="protein sequence ID" value="CAB4130882.1"/>
    <property type="molecule type" value="Genomic_DNA"/>
</dbReference>
<accession>A0A6J5LBP5</accession>
<reference evidence="1" key="1">
    <citation type="submission" date="2020-04" db="EMBL/GenBank/DDBJ databases">
        <authorList>
            <person name="Chiriac C."/>
            <person name="Salcher M."/>
            <person name="Ghai R."/>
            <person name="Kavagutti S V."/>
        </authorList>
    </citation>
    <scope>NUCLEOTIDE SEQUENCE</scope>
</reference>
<gene>
    <name evidence="1" type="ORF">UFOVP129_32</name>
</gene>
<proteinExistence type="predicted"/>
<evidence type="ECO:0000313" key="1">
    <source>
        <dbReference type="EMBL" id="CAB4130882.1"/>
    </source>
</evidence>
<sequence length="141" mass="15149">MKKLLFIALVLIGINSFAQSTSPRFGTKKNQDNTGRILTFGYSSIADATGADSIAVTPNYYKVVYRVTLTDSFTFKQPIVTSSFAGDNITIIASGASGTKVKFYGTNWLTSGTATLSSVGRAVIDLVFDGAKWVESNRTVQ</sequence>
<organism evidence="1">
    <name type="scientific">uncultured Caudovirales phage</name>
    <dbReference type="NCBI Taxonomy" id="2100421"/>
    <lineage>
        <taxon>Viruses</taxon>
        <taxon>Duplodnaviria</taxon>
        <taxon>Heunggongvirae</taxon>
        <taxon>Uroviricota</taxon>
        <taxon>Caudoviricetes</taxon>
        <taxon>Peduoviridae</taxon>
        <taxon>Maltschvirus</taxon>
        <taxon>Maltschvirus maltsch</taxon>
    </lineage>
</organism>
<name>A0A6J5LBP5_9CAUD</name>